<dbReference type="EMBL" id="JAPFFL010000006">
    <property type="protein sequence ID" value="KAJ6721327.1"/>
    <property type="molecule type" value="Genomic_DNA"/>
</dbReference>
<comment type="caution">
    <text evidence="2">The sequence shown here is derived from an EMBL/GenBank/DDBJ whole genome shotgun (WGS) entry which is preliminary data.</text>
</comment>
<proteinExistence type="predicted"/>
<accession>A0A9Q0U0T1</accession>
<reference evidence="2" key="1">
    <citation type="submission" date="2022-11" db="EMBL/GenBank/DDBJ databases">
        <authorList>
            <person name="Hyden B.L."/>
            <person name="Feng K."/>
            <person name="Yates T."/>
            <person name="Jawdy S."/>
            <person name="Smart L.B."/>
            <person name="Muchero W."/>
        </authorList>
    </citation>
    <scope>NUCLEOTIDE SEQUENCE</scope>
    <source>
        <tissue evidence="2">Shoot tip</tissue>
    </source>
</reference>
<keyword evidence="3" id="KW-1185">Reference proteome</keyword>
<evidence type="ECO:0000313" key="3">
    <source>
        <dbReference type="Proteomes" id="UP001151529"/>
    </source>
</evidence>
<protein>
    <recommendedName>
        <fullName evidence="1">RDRP C-terminal head domain-containing protein</fullName>
    </recommendedName>
</protein>
<reference evidence="2" key="2">
    <citation type="journal article" date="2023" name="Int. J. Mol. Sci.">
        <title>De Novo Assembly and Annotation of 11 Diverse Shrub Willow (Salix) Genomes Reveals Novel Gene Organization in Sex-Linked Regions.</title>
        <authorList>
            <person name="Hyden B."/>
            <person name="Feng K."/>
            <person name="Yates T.B."/>
            <person name="Jawdy S."/>
            <person name="Cereghino C."/>
            <person name="Smart L.B."/>
            <person name="Muchero W."/>
        </authorList>
    </citation>
    <scope>NUCLEOTIDE SEQUENCE [LARGE SCALE GENOMIC DNA]</scope>
    <source>
        <tissue evidence="2">Shoot tip</tissue>
    </source>
</reference>
<organism evidence="2 3">
    <name type="scientific">Salix viminalis</name>
    <name type="common">Common osier</name>
    <name type="synonym">Basket willow</name>
    <dbReference type="NCBI Taxonomy" id="40686"/>
    <lineage>
        <taxon>Eukaryota</taxon>
        <taxon>Viridiplantae</taxon>
        <taxon>Streptophyta</taxon>
        <taxon>Embryophyta</taxon>
        <taxon>Tracheophyta</taxon>
        <taxon>Spermatophyta</taxon>
        <taxon>Magnoliopsida</taxon>
        <taxon>eudicotyledons</taxon>
        <taxon>Gunneridae</taxon>
        <taxon>Pentapetalae</taxon>
        <taxon>rosids</taxon>
        <taxon>fabids</taxon>
        <taxon>Malpighiales</taxon>
        <taxon>Salicaceae</taxon>
        <taxon>Saliceae</taxon>
        <taxon>Salix</taxon>
    </lineage>
</organism>
<name>A0A9Q0U0T1_SALVM</name>
<dbReference type="Pfam" id="PF26253">
    <property type="entry name" value="RdRP_head"/>
    <property type="match status" value="1"/>
</dbReference>
<dbReference type="Proteomes" id="UP001151529">
    <property type="component" value="Chromosome 10"/>
</dbReference>
<dbReference type="AlphaFoldDB" id="A0A9Q0U0T1"/>
<feature type="domain" description="RDRP C-terminal head" evidence="1">
    <location>
        <begin position="29"/>
        <end position="51"/>
    </location>
</feature>
<dbReference type="OrthoDB" id="1705570at2759"/>
<evidence type="ECO:0000313" key="2">
    <source>
        <dbReference type="EMBL" id="KAJ6721327.1"/>
    </source>
</evidence>
<evidence type="ECO:0000259" key="1">
    <source>
        <dbReference type="Pfam" id="PF26253"/>
    </source>
</evidence>
<gene>
    <name evidence="2" type="ORF">OIU85_024418</name>
</gene>
<sequence>MYFVGKHQLGTTSRIILAFWGLYSDGTDRVHFLSFPWCVYDKLIKIKEEKTPPVRRLNRIVSFELEIQE</sequence>
<dbReference type="InterPro" id="IPR058752">
    <property type="entry name" value="RDRP_C_head"/>
</dbReference>